<feature type="non-terminal residue" evidence="2">
    <location>
        <position position="334"/>
    </location>
</feature>
<evidence type="ECO:0000256" key="1">
    <source>
        <dbReference type="SAM" id="MobiDB-lite"/>
    </source>
</evidence>
<reference evidence="2" key="1">
    <citation type="submission" date="2023-07" db="EMBL/GenBank/DDBJ databases">
        <authorList>
            <person name="Stuckert A."/>
        </authorList>
    </citation>
    <scope>NUCLEOTIDE SEQUENCE</scope>
</reference>
<evidence type="ECO:0000313" key="2">
    <source>
        <dbReference type="EMBL" id="CAJ0960801.1"/>
    </source>
</evidence>
<accession>A0ABN9M7H1</accession>
<name>A0ABN9M7H1_9NEOB</name>
<feature type="non-terminal residue" evidence="2">
    <location>
        <position position="1"/>
    </location>
</feature>
<evidence type="ECO:0000313" key="3">
    <source>
        <dbReference type="Proteomes" id="UP001176940"/>
    </source>
</evidence>
<protein>
    <submittedName>
        <fullName evidence="2">Uncharacterized protein</fullName>
    </submittedName>
</protein>
<comment type="caution">
    <text evidence="2">The sequence shown here is derived from an EMBL/GenBank/DDBJ whole genome shotgun (WGS) entry which is preliminary data.</text>
</comment>
<dbReference type="Proteomes" id="UP001176940">
    <property type="component" value="Unassembled WGS sequence"/>
</dbReference>
<sequence length="334" mass="37567">LRHHTLPHEAPSPTLPHEAASSHINTRGCVPTHYHMRLRPHTLPNEAASPHITTRGCVLTHYHTRLCPHTLPHDAASPHITTRGSGPHITTSSTSFLLQINNTYVENITSKTAYKASALLFLFSIPFVEQRSTVFENCFTSMLHGVNHLLAIVTCYPSPGCSDYIPQCFAICWLCLRNGIFDVTRQVFYRIKVRGLGWTLHNLKFVGPGTKILLVYFLRMACFTCMESSFDRMFTSQQNLPNASTTPQINSRPFICLIENDITKGLPTLRTLLERRNEWGFSTTSWGDSAYCSAVSSMAHGLHTDSIRVRSIKWRPLAQAAMCNEFLLPVVQNC</sequence>
<feature type="region of interest" description="Disordered" evidence="1">
    <location>
        <begin position="1"/>
        <end position="22"/>
    </location>
</feature>
<proteinExistence type="predicted"/>
<keyword evidence="3" id="KW-1185">Reference proteome</keyword>
<organism evidence="2 3">
    <name type="scientific">Ranitomeya imitator</name>
    <name type="common">mimic poison frog</name>
    <dbReference type="NCBI Taxonomy" id="111125"/>
    <lineage>
        <taxon>Eukaryota</taxon>
        <taxon>Metazoa</taxon>
        <taxon>Chordata</taxon>
        <taxon>Craniata</taxon>
        <taxon>Vertebrata</taxon>
        <taxon>Euteleostomi</taxon>
        <taxon>Amphibia</taxon>
        <taxon>Batrachia</taxon>
        <taxon>Anura</taxon>
        <taxon>Neobatrachia</taxon>
        <taxon>Hyloidea</taxon>
        <taxon>Dendrobatidae</taxon>
        <taxon>Dendrobatinae</taxon>
        <taxon>Ranitomeya</taxon>
    </lineage>
</organism>
<gene>
    <name evidence="2" type="ORF">RIMI_LOCUS17456622</name>
</gene>
<dbReference type="EMBL" id="CAUEEQ010050971">
    <property type="protein sequence ID" value="CAJ0960801.1"/>
    <property type="molecule type" value="Genomic_DNA"/>
</dbReference>